<gene>
    <name evidence="3" type="ORF">MWN34_03935</name>
</gene>
<keyword evidence="4" id="KW-1185">Reference proteome</keyword>
<feature type="signal peptide" evidence="2">
    <location>
        <begin position="1"/>
        <end position="18"/>
    </location>
</feature>
<keyword evidence="2" id="KW-0732">Signal</keyword>
<dbReference type="Proteomes" id="UP001203284">
    <property type="component" value="Unassembled WGS sequence"/>
</dbReference>
<name>A0ABT0D7Y6_9HYPH</name>
<sequence>MRWSLVPTLLVPALLVFAGPVASGAHAQSAEDAPGYGDSNASPPAAGRGEHDQQDGRGRQDWYGRRDWSQDWRGQLDGHPLGRAGMQAGRFTLQPVEGGLMRLDARTGAMTFCAARGPSAGPAGGWSCALVPEERSAYEAEIARLNARIAALQRDAVPQVMAPPREREDAAPDDDTPDDAGPDGRATPHADGRPDDGTGKGGRGQEPSAGQSTSPDEARAQAAFDKAMKLAEDAFRRFSDMVQRLREDADTPAAKAPDRPEGEEKL</sequence>
<feature type="compositionally biased region" description="Basic and acidic residues" evidence="1">
    <location>
        <begin position="256"/>
        <end position="266"/>
    </location>
</feature>
<proteinExistence type="predicted"/>
<feature type="chain" id="PRO_5045605382" description="Secreted protein" evidence="2">
    <location>
        <begin position="19"/>
        <end position="266"/>
    </location>
</feature>
<evidence type="ECO:0000256" key="2">
    <source>
        <dbReference type="SAM" id="SignalP"/>
    </source>
</evidence>
<accession>A0ABT0D7Y6</accession>
<feature type="compositionally biased region" description="Basic and acidic residues" evidence="1">
    <location>
        <begin position="186"/>
        <end position="198"/>
    </location>
</feature>
<feature type="compositionally biased region" description="Basic and acidic residues" evidence="1">
    <location>
        <begin position="48"/>
        <end position="66"/>
    </location>
</feature>
<dbReference type="EMBL" id="JALKCH010000002">
    <property type="protein sequence ID" value="MCK0196057.1"/>
    <property type="molecule type" value="Genomic_DNA"/>
</dbReference>
<feature type="region of interest" description="Disordered" evidence="1">
    <location>
        <begin position="156"/>
        <end position="225"/>
    </location>
</feature>
<feature type="region of interest" description="Disordered" evidence="1">
    <location>
        <begin position="243"/>
        <end position="266"/>
    </location>
</feature>
<protein>
    <recommendedName>
        <fullName evidence="5">Secreted protein</fullName>
    </recommendedName>
</protein>
<reference evidence="3 4" key="1">
    <citation type="submission" date="2022-04" db="EMBL/GenBank/DDBJ databases">
        <authorList>
            <person name="Grouzdev D.S."/>
            <person name="Pantiukh K.S."/>
            <person name="Krutkina M.S."/>
        </authorList>
    </citation>
    <scope>NUCLEOTIDE SEQUENCE [LARGE SCALE GENOMIC DNA]</scope>
    <source>
        <strain evidence="3 4">6x-1</strain>
    </source>
</reference>
<evidence type="ECO:0000256" key="1">
    <source>
        <dbReference type="SAM" id="MobiDB-lite"/>
    </source>
</evidence>
<feature type="compositionally biased region" description="Acidic residues" evidence="1">
    <location>
        <begin position="171"/>
        <end position="181"/>
    </location>
</feature>
<evidence type="ECO:0008006" key="5">
    <source>
        <dbReference type="Google" id="ProtNLM"/>
    </source>
</evidence>
<evidence type="ECO:0000313" key="4">
    <source>
        <dbReference type="Proteomes" id="UP001203284"/>
    </source>
</evidence>
<dbReference type="RefSeq" id="WP_247026741.1">
    <property type="nucleotide sequence ID" value="NZ_JALKCH010000002.1"/>
</dbReference>
<evidence type="ECO:0000313" key="3">
    <source>
        <dbReference type="EMBL" id="MCK0196057.1"/>
    </source>
</evidence>
<comment type="caution">
    <text evidence="3">The sequence shown here is derived from an EMBL/GenBank/DDBJ whole genome shotgun (WGS) entry which is preliminary data.</text>
</comment>
<organism evidence="3 4">
    <name type="scientific">Ancylobacter crimeensis</name>
    <dbReference type="NCBI Taxonomy" id="2579147"/>
    <lineage>
        <taxon>Bacteria</taxon>
        <taxon>Pseudomonadati</taxon>
        <taxon>Pseudomonadota</taxon>
        <taxon>Alphaproteobacteria</taxon>
        <taxon>Hyphomicrobiales</taxon>
        <taxon>Xanthobacteraceae</taxon>
        <taxon>Ancylobacter</taxon>
    </lineage>
</organism>
<feature type="region of interest" description="Disordered" evidence="1">
    <location>
        <begin position="27"/>
        <end position="66"/>
    </location>
</feature>